<reference evidence="2" key="1">
    <citation type="submission" date="2016-05" db="EMBL/GenBank/DDBJ databases">
        <authorList>
            <person name="Lavstsen T."/>
            <person name="Jespersen J.S."/>
        </authorList>
    </citation>
    <scope>NUCLEOTIDE SEQUENCE</scope>
    <source>
        <tissue evidence="2">Brain</tissue>
    </source>
</reference>
<keyword evidence="1" id="KW-1133">Transmembrane helix</keyword>
<feature type="non-terminal residue" evidence="2">
    <location>
        <position position="1"/>
    </location>
</feature>
<protein>
    <submittedName>
        <fullName evidence="2">Uncharacterized protein</fullName>
    </submittedName>
</protein>
<dbReference type="EMBL" id="HAEJ01003227">
    <property type="protein sequence ID" value="SBS43684.1"/>
    <property type="molecule type" value="Transcribed_RNA"/>
</dbReference>
<evidence type="ECO:0000313" key="2">
    <source>
        <dbReference type="EMBL" id="SBS43684.1"/>
    </source>
</evidence>
<feature type="transmembrane region" description="Helical" evidence="1">
    <location>
        <begin position="32"/>
        <end position="52"/>
    </location>
</feature>
<organism evidence="2">
    <name type="scientific">Nothobranchius furzeri</name>
    <name type="common">Turquoise killifish</name>
    <dbReference type="NCBI Taxonomy" id="105023"/>
    <lineage>
        <taxon>Eukaryota</taxon>
        <taxon>Metazoa</taxon>
        <taxon>Chordata</taxon>
        <taxon>Craniata</taxon>
        <taxon>Vertebrata</taxon>
        <taxon>Euteleostomi</taxon>
        <taxon>Actinopterygii</taxon>
        <taxon>Neopterygii</taxon>
        <taxon>Teleostei</taxon>
        <taxon>Neoteleostei</taxon>
        <taxon>Acanthomorphata</taxon>
        <taxon>Ovalentaria</taxon>
        <taxon>Atherinomorphae</taxon>
        <taxon>Cyprinodontiformes</taxon>
        <taxon>Nothobranchiidae</taxon>
        <taxon>Nothobranchius</taxon>
    </lineage>
</organism>
<reference evidence="2" key="2">
    <citation type="submission" date="2016-06" db="EMBL/GenBank/DDBJ databases">
        <title>The genome of a short-lived fish provides insights into sex chromosome evolution and the genetic control of aging.</title>
        <authorList>
            <person name="Reichwald K."/>
            <person name="Felder M."/>
            <person name="Petzold A."/>
            <person name="Koch P."/>
            <person name="Groth M."/>
            <person name="Platzer M."/>
        </authorList>
    </citation>
    <scope>NUCLEOTIDE SEQUENCE</scope>
    <source>
        <tissue evidence="2">Brain</tissue>
    </source>
</reference>
<keyword evidence="1" id="KW-0472">Membrane</keyword>
<gene>
    <name evidence="2" type="primary">Nfu_g_1_009133</name>
</gene>
<evidence type="ECO:0000256" key="1">
    <source>
        <dbReference type="SAM" id="Phobius"/>
    </source>
</evidence>
<accession>A0A1A8U5U7</accession>
<name>A0A1A8U5U7_NOTFU</name>
<sequence length="54" mass="6366">FVTNGFITFTINKRCRFTHLPLQSLPVMKGNLMFLLFCWRLCSLGFLTLVAIRW</sequence>
<feature type="non-terminal residue" evidence="2">
    <location>
        <position position="54"/>
    </location>
</feature>
<proteinExistence type="predicted"/>
<keyword evidence="1" id="KW-0812">Transmembrane</keyword>
<dbReference type="AlphaFoldDB" id="A0A1A8U5U7"/>